<feature type="region of interest" description="Disordered" evidence="1">
    <location>
        <begin position="68"/>
        <end position="89"/>
    </location>
</feature>
<feature type="compositionally biased region" description="Low complexity" evidence="1">
    <location>
        <begin position="144"/>
        <end position="162"/>
    </location>
</feature>
<organism evidence="2 3">
    <name type="scientific">Emiliania huxleyi (strain CCMP1516)</name>
    <dbReference type="NCBI Taxonomy" id="280463"/>
    <lineage>
        <taxon>Eukaryota</taxon>
        <taxon>Haptista</taxon>
        <taxon>Haptophyta</taxon>
        <taxon>Prymnesiophyceae</taxon>
        <taxon>Isochrysidales</taxon>
        <taxon>Noelaerhabdaceae</taxon>
        <taxon>Emiliania</taxon>
    </lineage>
</organism>
<dbReference type="KEGG" id="ehx:EMIHUDRAFT_457786"/>
<dbReference type="EnsemblProtists" id="EOD24317">
    <property type="protein sequence ID" value="EOD24317"/>
    <property type="gene ID" value="EMIHUDRAFT_457786"/>
</dbReference>
<sequence>MLHPWWCDLNTESGRAATRGQLRRRAEGALKGVYAASVQLVGAWKRGGGWQAAALERLRLVARVEAEGRSLAPPSGGPPSAGGSVRSAPSASISRDAAALLAALGQWVDAVREHDLAALGYVHYAALPPPQLAPAEQKGYAPLSESEGAEPAASSRSRSTIGRSTIGSLSAAAAELTPPPLRSWASGAQHWEKYSFEVGKGGSFPAGKGFGVDFGADHGADARGSDKLQRYTAAQMALHIWLRGALTSEGDGADAIRHLRGLRRAAEASRAAKSSTRSTLAEEGAARGADRARSKYEQALFAAQSGGTHAVAISLLAVGGALGRASELC</sequence>
<accession>A0A0D3JLD2</accession>
<dbReference type="GeneID" id="17269862"/>
<feature type="region of interest" description="Disordered" evidence="1">
    <location>
        <begin position="267"/>
        <end position="288"/>
    </location>
</feature>
<dbReference type="RefSeq" id="XP_005776746.1">
    <property type="nucleotide sequence ID" value="XM_005776689.1"/>
</dbReference>
<reference evidence="2" key="2">
    <citation type="submission" date="2024-10" db="UniProtKB">
        <authorList>
            <consortium name="EnsemblProtists"/>
        </authorList>
    </citation>
    <scope>IDENTIFICATION</scope>
</reference>
<dbReference type="Proteomes" id="UP000013827">
    <property type="component" value="Unassembled WGS sequence"/>
</dbReference>
<dbReference type="AlphaFoldDB" id="A0A0D3JLD2"/>
<reference evidence="3" key="1">
    <citation type="journal article" date="2013" name="Nature">
        <title>Pan genome of the phytoplankton Emiliania underpins its global distribution.</title>
        <authorList>
            <person name="Read B.A."/>
            <person name="Kegel J."/>
            <person name="Klute M.J."/>
            <person name="Kuo A."/>
            <person name="Lefebvre S.C."/>
            <person name="Maumus F."/>
            <person name="Mayer C."/>
            <person name="Miller J."/>
            <person name="Monier A."/>
            <person name="Salamov A."/>
            <person name="Young J."/>
            <person name="Aguilar M."/>
            <person name="Claverie J.M."/>
            <person name="Frickenhaus S."/>
            <person name="Gonzalez K."/>
            <person name="Herman E.K."/>
            <person name="Lin Y.C."/>
            <person name="Napier J."/>
            <person name="Ogata H."/>
            <person name="Sarno A.F."/>
            <person name="Shmutz J."/>
            <person name="Schroeder D."/>
            <person name="de Vargas C."/>
            <person name="Verret F."/>
            <person name="von Dassow P."/>
            <person name="Valentin K."/>
            <person name="Van de Peer Y."/>
            <person name="Wheeler G."/>
            <person name="Dacks J.B."/>
            <person name="Delwiche C.F."/>
            <person name="Dyhrman S.T."/>
            <person name="Glockner G."/>
            <person name="John U."/>
            <person name="Richards T."/>
            <person name="Worden A.Z."/>
            <person name="Zhang X."/>
            <person name="Grigoriev I.V."/>
            <person name="Allen A.E."/>
            <person name="Bidle K."/>
            <person name="Borodovsky M."/>
            <person name="Bowler C."/>
            <person name="Brownlee C."/>
            <person name="Cock J.M."/>
            <person name="Elias M."/>
            <person name="Gladyshev V.N."/>
            <person name="Groth M."/>
            <person name="Guda C."/>
            <person name="Hadaegh A."/>
            <person name="Iglesias-Rodriguez M.D."/>
            <person name="Jenkins J."/>
            <person name="Jones B.M."/>
            <person name="Lawson T."/>
            <person name="Leese F."/>
            <person name="Lindquist E."/>
            <person name="Lobanov A."/>
            <person name="Lomsadze A."/>
            <person name="Malik S.B."/>
            <person name="Marsh M.E."/>
            <person name="Mackinder L."/>
            <person name="Mock T."/>
            <person name="Mueller-Roeber B."/>
            <person name="Pagarete A."/>
            <person name="Parker M."/>
            <person name="Probert I."/>
            <person name="Quesneville H."/>
            <person name="Raines C."/>
            <person name="Rensing S.A."/>
            <person name="Riano-Pachon D.M."/>
            <person name="Richier S."/>
            <person name="Rokitta S."/>
            <person name="Shiraiwa Y."/>
            <person name="Soanes D.M."/>
            <person name="van der Giezen M."/>
            <person name="Wahlund T.M."/>
            <person name="Williams B."/>
            <person name="Wilson W."/>
            <person name="Wolfe G."/>
            <person name="Wurch L.L."/>
        </authorList>
    </citation>
    <scope>NUCLEOTIDE SEQUENCE</scope>
</reference>
<feature type="compositionally biased region" description="Low complexity" evidence="1">
    <location>
        <begin position="268"/>
        <end position="283"/>
    </location>
</feature>
<name>A0A0D3JLD2_EMIH1</name>
<dbReference type="HOGENOM" id="CLU_845741_0_0_1"/>
<proteinExistence type="predicted"/>
<evidence type="ECO:0000256" key="1">
    <source>
        <dbReference type="SAM" id="MobiDB-lite"/>
    </source>
</evidence>
<protein>
    <submittedName>
        <fullName evidence="2">Uncharacterized protein</fullName>
    </submittedName>
</protein>
<dbReference type="PaxDb" id="2903-EOD24317"/>
<evidence type="ECO:0000313" key="3">
    <source>
        <dbReference type="Proteomes" id="UP000013827"/>
    </source>
</evidence>
<evidence type="ECO:0000313" key="2">
    <source>
        <dbReference type="EnsemblProtists" id="EOD24317"/>
    </source>
</evidence>
<feature type="region of interest" description="Disordered" evidence="1">
    <location>
        <begin position="136"/>
        <end position="162"/>
    </location>
</feature>
<keyword evidence="3" id="KW-1185">Reference proteome</keyword>